<gene>
    <name evidence="2" type="ORF">LIER_34153</name>
</gene>
<keyword evidence="1" id="KW-0812">Transmembrane</keyword>
<comment type="caution">
    <text evidence="2">The sequence shown here is derived from an EMBL/GenBank/DDBJ whole genome shotgun (WGS) entry which is preliminary data.</text>
</comment>
<sequence length="74" mass="8003">MVPPNETPTFRVLHERMSILLSGLGHKELSGLDLLVVEVATLFLYLAILSTATALFSSNKARLSSKTFSLATPS</sequence>
<keyword evidence="3" id="KW-1185">Reference proteome</keyword>
<feature type="transmembrane region" description="Helical" evidence="1">
    <location>
        <begin position="34"/>
        <end position="56"/>
    </location>
</feature>
<dbReference type="EMBL" id="BAABME010014120">
    <property type="protein sequence ID" value="GAA0186865.1"/>
    <property type="molecule type" value="Genomic_DNA"/>
</dbReference>
<reference evidence="2 3" key="1">
    <citation type="submission" date="2024-01" db="EMBL/GenBank/DDBJ databases">
        <title>The complete chloroplast genome sequence of Lithospermum erythrorhizon: insights into the phylogenetic relationship among Boraginaceae species and the maternal lineages of purple gromwells.</title>
        <authorList>
            <person name="Okada T."/>
            <person name="Watanabe K."/>
        </authorList>
    </citation>
    <scope>NUCLEOTIDE SEQUENCE [LARGE SCALE GENOMIC DNA]</scope>
</reference>
<proteinExistence type="predicted"/>
<evidence type="ECO:0000256" key="1">
    <source>
        <dbReference type="SAM" id="Phobius"/>
    </source>
</evidence>
<evidence type="ECO:0000313" key="2">
    <source>
        <dbReference type="EMBL" id="GAA0186865.1"/>
    </source>
</evidence>
<name>A0AAV3S145_LITER</name>
<protein>
    <submittedName>
        <fullName evidence="2">Uncharacterized protein</fullName>
    </submittedName>
</protein>
<evidence type="ECO:0000313" key="3">
    <source>
        <dbReference type="Proteomes" id="UP001454036"/>
    </source>
</evidence>
<accession>A0AAV3S145</accession>
<dbReference type="AlphaFoldDB" id="A0AAV3S145"/>
<dbReference type="Proteomes" id="UP001454036">
    <property type="component" value="Unassembled WGS sequence"/>
</dbReference>
<keyword evidence="1" id="KW-0472">Membrane</keyword>
<keyword evidence="1" id="KW-1133">Transmembrane helix</keyword>
<organism evidence="2 3">
    <name type="scientific">Lithospermum erythrorhizon</name>
    <name type="common">Purple gromwell</name>
    <name type="synonym">Lithospermum officinale var. erythrorhizon</name>
    <dbReference type="NCBI Taxonomy" id="34254"/>
    <lineage>
        <taxon>Eukaryota</taxon>
        <taxon>Viridiplantae</taxon>
        <taxon>Streptophyta</taxon>
        <taxon>Embryophyta</taxon>
        <taxon>Tracheophyta</taxon>
        <taxon>Spermatophyta</taxon>
        <taxon>Magnoliopsida</taxon>
        <taxon>eudicotyledons</taxon>
        <taxon>Gunneridae</taxon>
        <taxon>Pentapetalae</taxon>
        <taxon>asterids</taxon>
        <taxon>lamiids</taxon>
        <taxon>Boraginales</taxon>
        <taxon>Boraginaceae</taxon>
        <taxon>Boraginoideae</taxon>
        <taxon>Lithospermeae</taxon>
        <taxon>Lithospermum</taxon>
    </lineage>
</organism>